<evidence type="ECO:0000256" key="5">
    <source>
        <dbReference type="ARBA" id="ARBA00047422"/>
    </source>
</evidence>
<reference evidence="10 11" key="1">
    <citation type="journal article" date="2018" name="Aquat. Microb. Ecol.">
        <title>Gammaproteobacterial methanotrophs dominate.</title>
        <authorList>
            <person name="Rissanen A.J."/>
            <person name="Saarenheimo J."/>
            <person name="Tiirola M."/>
            <person name="Peura S."/>
            <person name="Aalto S.L."/>
            <person name="Karvinen A."/>
            <person name="Nykanen H."/>
        </authorList>
    </citation>
    <scope>NUCLEOTIDE SEQUENCE [LARGE SCALE GENOMIC DNA]</scope>
    <source>
        <strain evidence="10">AMbin10</strain>
    </source>
</reference>
<evidence type="ECO:0000313" key="11">
    <source>
        <dbReference type="Proteomes" id="UP000249396"/>
    </source>
</evidence>
<dbReference type="Gene3D" id="3.90.120.10">
    <property type="entry name" value="DNA Methylase, subunit A, domain 2"/>
    <property type="match status" value="1"/>
</dbReference>
<comment type="caution">
    <text evidence="10">The sequence shown here is derived from an EMBL/GenBank/DDBJ whole genome shotgun (WGS) entry which is preliminary data.</text>
</comment>
<dbReference type="EMBL" id="QJPH01000325">
    <property type="protein sequence ID" value="PZN78038.1"/>
    <property type="molecule type" value="Genomic_DNA"/>
</dbReference>
<evidence type="ECO:0000256" key="9">
    <source>
        <dbReference type="SAM" id="MobiDB-lite"/>
    </source>
</evidence>
<evidence type="ECO:0000256" key="6">
    <source>
        <dbReference type="PROSITE-ProRule" id="PRU01016"/>
    </source>
</evidence>
<dbReference type="GO" id="GO:0003886">
    <property type="term" value="F:DNA (cytosine-5-)-methyltransferase activity"/>
    <property type="evidence" value="ECO:0007669"/>
    <property type="project" value="UniProtKB-EC"/>
</dbReference>
<dbReference type="PROSITE" id="PS51679">
    <property type="entry name" value="SAM_MT_C5"/>
    <property type="match status" value="1"/>
</dbReference>
<evidence type="ECO:0000256" key="8">
    <source>
        <dbReference type="RuleBase" id="RU000417"/>
    </source>
</evidence>
<feature type="region of interest" description="Disordered" evidence="9">
    <location>
        <begin position="302"/>
        <end position="324"/>
    </location>
</feature>
<evidence type="ECO:0000256" key="4">
    <source>
        <dbReference type="ARBA" id="ARBA00022747"/>
    </source>
</evidence>
<comment type="similarity">
    <text evidence="6 7">Belongs to the class I-like SAM-binding methyltransferase superfamily. C5-methyltransferase family.</text>
</comment>
<feature type="active site" evidence="6">
    <location>
        <position position="125"/>
    </location>
</feature>
<dbReference type="SUPFAM" id="SSF53335">
    <property type="entry name" value="S-adenosyl-L-methionine-dependent methyltransferases"/>
    <property type="match status" value="1"/>
</dbReference>
<dbReference type="EC" id="2.1.1.37" evidence="8"/>
<sequence length="392" mass="43279">MILVQEALIEARGAETGNGLSSVGTKNNTVNNCSKANNSLNAIALFSGGGGLDLGFSAAGFNIRISCDIDAFSCKTLELNSGKRPFYNHAKAMQADITKISANDLLEKANLKKESVDLLIGGPPCQAFSIFGQRKGLNDPRGNLVWDYLRILQEIQPTAFVFENVAGLKSIHNGSLYDEILNSLELGGLYTVSAHSYQLANFGIPQFRDRIFFIGTKTGKLVPIMNSTHGNSDCANVPYRTASEALRQLPEPGKSSDIPNHSGRKHSQRIIDRYHGLEFGERDPNTRINKLHPERPSYTIIVGSDKGGGKGHVHPFSPREVTPRESARMQTFPDWWEFYGTGRHVIRQVGNAVPPLFAAQLAEHVKMHVFNAKRKRSYDELIEILGLDYLQD</sequence>
<organism evidence="10 11">
    <name type="scientific">Candidatus Methylumidiphilus alinenensis</name>
    <dbReference type="NCBI Taxonomy" id="2202197"/>
    <lineage>
        <taxon>Bacteria</taxon>
        <taxon>Pseudomonadati</taxon>
        <taxon>Pseudomonadota</taxon>
        <taxon>Gammaproteobacteria</taxon>
        <taxon>Methylococcales</taxon>
        <taxon>Candidatus Methylumidiphilus</taxon>
    </lineage>
</organism>
<dbReference type="Proteomes" id="UP000249396">
    <property type="component" value="Unassembled WGS sequence"/>
</dbReference>
<dbReference type="InterPro" id="IPR029063">
    <property type="entry name" value="SAM-dependent_MTases_sf"/>
</dbReference>
<keyword evidence="3 6" id="KW-0949">S-adenosyl-L-methionine</keyword>
<dbReference type="InterPro" id="IPR050390">
    <property type="entry name" value="C5-Methyltransferase"/>
</dbReference>
<dbReference type="Pfam" id="PF00145">
    <property type="entry name" value="DNA_methylase"/>
    <property type="match status" value="1"/>
</dbReference>
<keyword evidence="1 6" id="KW-0489">Methyltransferase</keyword>
<dbReference type="AlphaFoldDB" id="A0A2W4RDT9"/>
<proteinExistence type="inferred from homology"/>
<dbReference type="PRINTS" id="PR00105">
    <property type="entry name" value="C5METTRFRASE"/>
</dbReference>
<dbReference type="GO" id="GO:0032259">
    <property type="term" value="P:methylation"/>
    <property type="evidence" value="ECO:0007669"/>
    <property type="project" value="UniProtKB-KW"/>
</dbReference>
<evidence type="ECO:0000256" key="1">
    <source>
        <dbReference type="ARBA" id="ARBA00022603"/>
    </source>
</evidence>
<dbReference type="PANTHER" id="PTHR10629:SF52">
    <property type="entry name" value="DNA (CYTOSINE-5)-METHYLTRANSFERASE 1"/>
    <property type="match status" value="1"/>
</dbReference>
<gene>
    <name evidence="10" type="ORF">DM484_13475</name>
</gene>
<name>A0A2W4RDT9_9GAMM</name>
<evidence type="ECO:0000256" key="7">
    <source>
        <dbReference type="RuleBase" id="RU000416"/>
    </source>
</evidence>
<accession>A0A2W4RDT9</accession>
<dbReference type="InterPro" id="IPR018117">
    <property type="entry name" value="C5_DNA_meth_AS"/>
</dbReference>
<dbReference type="PANTHER" id="PTHR10629">
    <property type="entry name" value="CYTOSINE-SPECIFIC METHYLTRANSFERASE"/>
    <property type="match status" value="1"/>
</dbReference>
<dbReference type="NCBIfam" id="TIGR00675">
    <property type="entry name" value="dcm"/>
    <property type="match status" value="1"/>
</dbReference>
<dbReference type="Gene3D" id="3.40.50.150">
    <property type="entry name" value="Vaccinia Virus protein VP39"/>
    <property type="match status" value="1"/>
</dbReference>
<comment type="catalytic activity">
    <reaction evidence="5 8">
        <text>a 2'-deoxycytidine in DNA + S-adenosyl-L-methionine = a 5-methyl-2'-deoxycytidine in DNA + S-adenosyl-L-homocysteine + H(+)</text>
        <dbReference type="Rhea" id="RHEA:13681"/>
        <dbReference type="Rhea" id="RHEA-COMP:11369"/>
        <dbReference type="Rhea" id="RHEA-COMP:11370"/>
        <dbReference type="ChEBI" id="CHEBI:15378"/>
        <dbReference type="ChEBI" id="CHEBI:57856"/>
        <dbReference type="ChEBI" id="CHEBI:59789"/>
        <dbReference type="ChEBI" id="CHEBI:85452"/>
        <dbReference type="ChEBI" id="CHEBI:85454"/>
        <dbReference type="EC" id="2.1.1.37"/>
    </reaction>
</comment>
<dbReference type="PROSITE" id="PS00094">
    <property type="entry name" value="C5_MTASE_1"/>
    <property type="match status" value="1"/>
</dbReference>
<dbReference type="GO" id="GO:0009307">
    <property type="term" value="P:DNA restriction-modification system"/>
    <property type="evidence" value="ECO:0007669"/>
    <property type="project" value="UniProtKB-KW"/>
</dbReference>
<evidence type="ECO:0000256" key="2">
    <source>
        <dbReference type="ARBA" id="ARBA00022679"/>
    </source>
</evidence>
<dbReference type="InterPro" id="IPR001525">
    <property type="entry name" value="C5_MeTfrase"/>
</dbReference>
<keyword evidence="2 6" id="KW-0808">Transferase</keyword>
<evidence type="ECO:0000256" key="3">
    <source>
        <dbReference type="ARBA" id="ARBA00022691"/>
    </source>
</evidence>
<protein>
    <recommendedName>
        <fullName evidence="8">Cytosine-specific methyltransferase</fullName>
        <ecNumber evidence="8">2.1.1.37</ecNumber>
    </recommendedName>
</protein>
<evidence type="ECO:0000313" key="10">
    <source>
        <dbReference type="EMBL" id="PZN78038.1"/>
    </source>
</evidence>
<keyword evidence="4" id="KW-0680">Restriction system</keyword>